<dbReference type="GO" id="GO:0016491">
    <property type="term" value="F:oxidoreductase activity"/>
    <property type="evidence" value="ECO:0007669"/>
    <property type="project" value="UniProtKB-KW"/>
</dbReference>
<evidence type="ECO:0000313" key="11">
    <source>
        <dbReference type="EMBL" id="OMF52266.1"/>
    </source>
</evidence>
<accession>A0A1R1EKB1</accession>
<keyword evidence="4" id="KW-0963">Cytoplasm</keyword>
<dbReference type="STRING" id="297318.BK138_22765"/>
<evidence type="ECO:0000256" key="5">
    <source>
        <dbReference type="ARBA" id="ARBA00022630"/>
    </source>
</evidence>
<dbReference type="PANTHER" id="PTHR30543:SF21">
    <property type="entry name" value="NAD(P)H-DEPENDENT FMN REDUCTASE LOT6"/>
    <property type="match status" value="1"/>
</dbReference>
<evidence type="ECO:0000256" key="2">
    <source>
        <dbReference type="ARBA" id="ARBA00009428"/>
    </source>
</evidence>
<dbReference type="GO" id="GO:0010181">
    <property type="term" value="F:FMN binding"/>
    <property type="evidence" value="ECO:0007669"/>
    <property type="project" value="TreeGrafter"/>
</dbReference>
<organism evidence="11 12">
    <name type="scientific">Paenibacillus rhizosphaerae</name>
    <dbReference type="NCBI Taxonomy" id="297318"/>
    <lineage>
        <taxon>Bacteria</taxon>
        <taxon>Bacillati</taxon>
        <taxon>Bacillota</taxon>
        <taxon>Bacilli</taxon>
        <taxon>Bacillales</taxon>
        <taxon>Paenibacillaceae</taxon>
        <taxon>Paenibacillus</taxon>
    </lineage>
</organism>
<evidence type="ECO:0000259" key="10">
    <source>
        <dbReference type="Pfam" id="PF03358"/>
    </source>
</evidence>
<comment type="subunit">
    <text evidence="3">Homodimer.</text>
</comment>
<evidence type="ECO:0000256" key="4">
    <source>
        <dbReference type="ARBA" id="ARBA00022490"/>
    </source>
</evidence>
<gene>
    <name evidence="11" type="ORF">BK138_22765</name>
</gene>
<keyword evidence="12" id="KW-1185">Reference proteome</keyword>
<protein>
    <submittedName>
        <fullName evidence="11">NADPH-dependent FMN reductase</fullName>
    </submittedName>
</protein>
<dbReference type="PANTHER" id="PTHR30543">
    <property type="entry name" value="CHROMATE REDUCTASE"/>
    <property type="match status" value="1"/>
</dbReference>
<dbReference type="InterPro" id="IPR050712">
    <property type="entry name" value="NAD(P)H-dep_reductase"/>
</dbReference>
<dbReference type="FunFam" id="3.40.50.360:FF:000052">
    <property type="entry name" value="NAD(P)H-dependent FMN reductase LOT6"/>
    <property type="match status" value="1"/>
</dbReference>
<comment type="subcellular location">
    <subcellularLocation>
        <location evidence="1">Cytoplasm</location>
    </subcellularLocation>
</comment>
<dbReference type="RefSeq" id="WP_076173088.1">
    <property type="nucleotide sequence ID" value="NZ_MRTP01000007.1"/>
</dbReference>
<dbReference type="AlphaFoldDB" id="A0A1R1EKB1"/>
<keyword evidence="9" id="KW-0520">NAD</keyword>
<dbReference type="Gene3D" id="3.40.50.360">
    <property type="match status" value="1"/>
</dbReference>
<name>A0A1R1EKB1_9BACL</name>
<proteinExistence type="inferred from homology"/>
<dbReference type="Proteomes" id="UP000187172">
    <property type="component" value="Unassembled WGS sequence"/>
</dbReference>
<evidence type="ECO:0000256" key="8">
    <source>
        <dbReference type="ARBA" id="ARBA00023002"/>
    </source>
</evidence>
<comment type="caution">
    <text evidence="11">The sequence shown here is derived from an EMBL/GenBank/DDBJ whole genome shotgun (WGS) entry which is preliminary data.</text>
</comment>
<dbReference type="InterPro" id="IPR029039">
    <property type="entry name" value="Flavoprotein-like_sf"/>
</dbReference>
<reference evidence="11 12" key="1">
    <citation type="submission" date="2016-11" db="EMBL/GenBank/DDBJ databases">
        <title>Paenibacillus species isolates.</title>
        <authorList>
            <person name="Beno S.M."/>
        </authorList>
    </citation>
    <scope>NUCLEOTIDE SEQUENCE [LARGE SCALE GENOMIC DNA]</scope>
    <source>
        <strain evidence="11 12">FSL R5-0378</strain>
    </source>
</reference>
<dbReference type="InterPro" id="IPR005025">
    <property type="entry name" value="FMN_Rdtase-like_dom"/>
</dbReference>
<dbReference type="Pfam" id="PF03358">
    <property type="entry name" value="FMN_red"/>
    <property type="match status" value="1"/>
</dbReference>
<feature type="domain" description="NADPH-dependent FMN reductase-like" evidence="10">
    <location>
        <begin position="2"/>
        <end position="145"/>
    </location>
</feature>
<evidence type="ECO:0000256" key="1">
    <source>
        <dbReference type="ARBA" id="ARBA00004496"/>
    </source>
</evidence>
<dbReference type="GO" id="GO:0005829">
    <property type="term" value="C:cytosol"/>
    <property type="evidence" value="ECO:0007669"/>
    <property type="project" value="TreeGrafter"/>
</dbReference>
<keyword evidence="5" id="KW-0285">Flavoprotein</keyword>
<dbReference type="EMBL" id="MRTP01000007">
    <property type="protein sequence ID" value="OMF52266.1"/>
    <property type="molecule type" value="Genomic_DNA"/>
</dbReference>
<evidence type="ECO:0000313" key="12">
    <source>
        <dbReference type="Proteomes" id="UP000187172"/>
    </source>
</evidence>
<dbReference type="SUPFAM" id="SSF52218">
    <property type="entry name" value="Flavoproteins"/>
    <property type="match status" value="1"/>
</dbReference>
<evidence type="ECO:0000256" key="6">
    <source>
        <dbReference type="ARBA" id="ARBA00022643"/>
    </source>
</evidence>
<sequence length="191" mass="21074">MMNIGIIIGSTRPGRNGEAIGRWVHEIASSRSDARFELVDIADYRLPLFDEPMSPIMGQYSKEHTVAWSKKIAEFDGFVFVTPEYNKSIPGALKNAIDFLYYEWNNKAAGIVAYGGGGGSRAAEALRLILGELMVADVRAQVGLSLHTDFENYTVLKPGAHQEAAVHAMLDQLVSWSEALHTVRQKEKAHA</sequence>
<evidence type="ECO:0000256" key="3">
    <source>
        <dbReference type="ARBA" id="ARBA00011738"/>
    </source>
</evidence>
<comment type="similarity">
    <text evidence="2">Belongs to the azoreductase type 2 family.</text>
</comment>
<keyword evidence="6" id="KW-0288">FMN</keyword>
<keyword evidence="8" id="KW-0560">Oxidoreductase</keyword>
<evidence type="ECO:0000256" key="9">
    <source>
        <dbReference type="ARBA" id="ARBA00023027"/>
    </source>
</evidence>
<keyword evidence="7" id="KW-0521">NADP</keyword>
<evidence type="ECO:0000256" key="7">
    <source>
        <dbReference type="ARBA" id="ARBA00022857"/>
    </source>
</evidence>